<dbReference type="RefSeq" id="WP_282213414.1">
    <property type="nucleotide sequence ID" value="NZ_OX458332.1"/>
</dbReference>
<dbReference type="PANTHER" id="PTHR43630:SF2">
    <property type="entry name" value="GLYCOSYLTRANSFERASE"/>
    <property type="match status" value="1"/>
</dbReference>
<keyword evidence="3" id="KW-0808">Transferase</keyword>
<dbReference type="Proteomes" id="UP001158598">
    <property type="component" value="Chromosome"/>
</dbReference>
<dbReference type="EC" id="2.4.1.-" evidence="3"/>
<name>A0AA35XX09_METCP</name>
<evidence type="ECO:0000259" key="2">
    <source>
        <dbReference type="Pfam" id="PF00535"/>
    </source>
</evidence>
<gene>
    <name evidence="3" type="ORF">MCNOR_0122</name>
</gene>
<dbReference type="Pfam" id="PF00535">
    <property type="entry name" value="Glycos_transf_2"/>
    <property type="match status" value="1"/>
</dbReference>
<dbReference type="Gene3D" id="3.90.550.10">
    <property type="entry name" value="Spore Coat Polysaccharide Biosynthesis Protein SpsA, Chain A"/>
    <property type="match status" value="1"/>
</dbReference>
<dbReference type="InterPro" id="IPR029044">
    <property type="entry name" value="Nucleotide-diphossugar_trans"/>
</dbReference>
<evidence type="ECO:0000313" key="4">
    <source>
        <dbReference type="Proteomes" id="UP001158598"/>
    </source>
</evidence>
<reference evidence="3" key="1">
    <citation type="submission" date="2023-03" db="EMBL/GenBank/DDBJ databases">
        <authorList>
            <person name="Pearce D."/>
        </authorList>
    </citation>
    <scope>NUCLEOTIDE SEQUENCE</scope>
    <source>
        <strain evidence="3">Mc</strain>
    </source>
</reference>
<dbReference type="SUPFAM" id="SSF53448">
    <property type="entry name" value="Nucleotide-diphospho-sugar transferases"/>
    <property type="match status" value="1"/>
</dbReference>
<accession>A0AA35XX09</accession>
<sequence>MGAVQSQAVAKLPVTVLLAAKNEAINLPRCLAALGPAERVIVLDSHSTDATAEIARRHGAEVAQFDYRGGYPKKRQWALDTIPFGTPWILLLDADEVVPEDLWKEIGNVTRQPDADAYLITKGFHFLGRKFKHGGFSHSAVLLFKTGMARFEKLFDDDLNGLDMEIHERVMVDGRIGKLKTPLVHEDFKGLEAYITRHNKYSTWEAKVRHHYLTTGRYGEQTIKPRLFGNSQERRRFLKALIIRLPFEPQIWFIYHYLLRLGFLEGRPGLIASQIRAAYIAQARAKIYELRLNTPSR</sequence>
<dbReference type="InterPro" id="IPR001173">
    <property type="entry name" value="Glyco_trans_2-like"/>
</dbReference>
<dbReference type="AlphaFoldDB" id="A0AA35XX09"/>
<dbReference type="CDD" id="cd02511">
    <property type="entry name" value="Beta4Glucosyltransferase"/>
    <property type="match status" value="1"/>
</dbReference>
<evidence type="ECO:0000256" key="1">
    <source>
        <dbReference type="ARBA" id="ARBA00038494"/>
    </source>
</evidence>
<comment type="similarity">
    <text evidence="1">Belongs to the glycosyltransferase 2 family. WaaE/KdtX subfamily.</text>
</comment>
<proteinExistence type="inferred from homology"/>
<feature type="domain" description="Glycosyltransferase 2-like" evidence="2">
    <location>
        <begin position="15"/>
        <end position="133"/>
    </location>
</feature>
<keyword evidence="3" id="KW-0328">Glycosyltransferase</keyword>
<organism evidence="3 4">
    <name type="scientific">Methylococcus capsulatus</name>
    <dbReference type="NCBI Taxonomy" id="414"/>
    <lineage>
        <taxon>Bacteria</taxon>
        <taxon>Pseudomonadati</taxon>
        <taxon>Pseudomonadota</taxon>
        <taxon>Gammaproteobacteria</taxon>
        <taxon>Methylococcales</taxon>
        <taxon>Methylococcaceae</taxon>
        <taxon>Methylococcus</taxon>
    </lineage>
</organism>
<dbReference type="GO" id="GO:0016757">
    <property type="term" value="F:glycosyltransferase activity"/>
    <property type="evidence" value="ECO:0007669"/>
    <property type="project" value="UniProtKB-KW"/>
</dbReference>
<dbReference type="EMBL" id="OX458332">
    <property type="protein sequence ID" value="CAI8722753.1"/>
    <property type="molecule type" value="Genomic_DNA"/>
</dbReference>
<protein>
    <submittedName>
        <fullName evidence="3">(Heptosyl)LPS beta-1,4-glucosyltransferase</fullName>
        <ecNumber evidence="3">2.4.1.-</ecNumber>
    </submittedName>
</protein>
<evidence type="ECO:0000313" key="3">
    <source>
        <dbReference type="EMBL" id="CAI8722753.1"/>
    </source>
</evidence>
<dbReference type="PANTHER" id="PTHR43630">
    <property type="entry name" value="POLY-BETA-1,6-N-ACETYL-D-GLUCOSAMINE SYNTHASE"/>
    <property type="match status" value="1"/>
</dbReference>